<evidence type="ECO:0000256" key="1">
    <source>
        <dbReference type="SAM" id="MobiDB-lite"/>
    </source>
</evidence>
<organism evidence="2">
    <name type="scientific">viral metagenome</name>
    <dbReference type="NCBI Taxonomy" id="1070528"/>
    <lineage>
        <taxon>unclassified sequences</taxon>
        <taxon>metagenomes</taxon>
        <taxon>organismal metagenomes</taxon>
    </lineage>
</organism>
<feature type="region of interest" description="Disordered" evidence="1">
    <location>
        <begin position="301"/>
        <end position="325"/>
    </location>
</feature>
<dbReference type="EMBL" id="MN740471">
    <property type="protein sequence ID" value="QHU28154.1"/>
    <property type="molecule type" value="Genomic_DNA"/>
</dbReference>
<dbReference type="AlphaFoldDB" id="A0A6C0LF12"/>
<accession>A0A6C0LF12</accession>
<name>A0A6C0LF12_9ZZZZ</name>
<reference evidence="2" key="1">
    <citation type="journal article" date="2020" name="Nature">
        <title>Giant virus diversity and host interactions through global metagenomics.</title>
        <authorList>
            <person name="Schulz F."/>
            <person name="Roux S."/>
            <person name="Paez-Espino D."/>
            <person name="Jungbluth S."/>
            <person name="Walsh D.A."/>
            <person name="Denef V.J."/>
            <person name="McMahon K.D."/>
            <person name="Konstantinidis K.T."/>
            <person name="Eloe-Fadrosh E.A."/>
            <person name="Kyrpides N.C."/>
            <person name="Woyke T."/>
        </authorList>
    </citation>
    <scope>NUCLEOTIDE SEQUENCE</scope>
    <source>
        <strain evidence="2">GVMAG-M-3300027770-73</strain>
    </source>
</reference>
<evidence type="ECO:0000313" key="2">
    <source>
        <dbReference type="EMBL" id="QHU28154.1"/>
    </source>
</evidence>
<protein>
    <submittedName>
        <fullName evidence="2">Uncharacterized protein</fullName>
    </submittedName>
</protein>
<sequence>MSYEFKDALNTYYSLKQQYEKEFSKQKMKIIKQRELSWKEKRVEFLKLKQKCINCKRPVGTIFSTKKDTAEFDRRLIAICGDRTDPCPLNIDLNVGFMINIVDSIHTDEKDIENYKKDIINKKNDLLFGYISSEEAVKEFDEIKENISALASTYEYTVKLYLNAVDNKEKKTELKKTQSELFLQISNFKKIIDDYEKSEDIQFISDAIELYIQAILPNAIKIRDLTYEYSAVEYNEEDNIYSLIQKPVTLEQLEYNFATDPVEIVSMKMGIEKSQKKIVKTAVEAIPEIKKKKAPVKLVIQEEKEQEDEEEDEEDEDEEFRPRITIQPTLLKDGTIAATEAERLGWKIESDKTKLIVRNPTSGETYEVTEGV</sequence>
<feature type="compositionally biased region" description="Acidic residues" evidence="1">
    <location>
        <begin position="304"/>
        <end position="319"/>
    </location>
</feature>
<proteinExistence type="predicted"/>